<dbReference type="CDD" id="cd05227">
    <property type="entry name" value="AR_SDR_e"/>
    <property type="match status" value="1"/>
</dbReference>
<dbReference type="EMBL" id="CP071793">
    <property type="protein sequence ID" value="QTD54245.1"/>
    <property type="molecule type" value="Genomic_DNA"/>
</dbReference>
<reference evidence="4" key="1">
    <citation type="submission" date="2021-03" db="EMBL/GenBank/DDBJ databases">
        <title>Acanthopleuribacteraceae sp. M133.</title>
        <authorList>
            <person name="Wang G."/>
        </authorList>
    </citation>
    <scope>NUCLEOTIDE SEQUENCE</scope>
    <source>
        <strain evidence="4">M133</strain>
    </source>
</reference>
<comment type="similarity">
    <text evidence="2">Belongs to the NAD(P)-dependent epimerase/dehydratase family. Dihydroflavonol-4-reductase subfamily.</text>
</comment>
<dbReference type="RefSeq" id="WP_237384342.1">
    <property type="nucleotide sequence ID" value="NZ_CP071793.1"/>
</dbReference>
<name>A0A8A4U667_SULCO</name>
<organism evidence="4 5">
    <name type="scientific">Sulfidibacter corallicola</name>
    <dbReference type="NCBI Taxonomy" id="2818388"/>
    <lineage>
        <taxon>Bacteria</taxon>
        <taxon>Pseudomonadati</taxon>
        <taxon>Acidobacteriota</taxon>
        <taxon>Holophagae</taxon>
        <taxon>Acanthopleuribacterales</taxon>
        <taxon>Acanthopleuribacteraceae</taxon>
        <taxon>Sulfidibacter</taxon>
    </lineage>
</organism>
<gene>
    <name evidence="4" type="ORF">J3U87_17510</name>
</gene>
<evidence type="ECO:0000256" key="1">
    <source>
        <dbReference type="ARBA" id="ARBA00023002"/>
    </source>
</evidence>
<dbReference type="FunFam" id="3.40.50.720:FF:000336">
    <property type="entry name" value="Aldehyde reductase"/>
    <property type="match status" value="1"/>
</dbReference>
<dbReference type="KEGG" id="scor:J3U87_17510"/>
<dbReference type="InterPro" id="IPR036291">
    <property type="entry name" value="NAD(P)-bd_dom_sf"/>
</dbReference>
<dbReference type="SUPFAM" id="SSF51735">
    <property type="entry name" value="NAD(P)-binding Rossmann-fold domains"/>
    <property type="match status" value="1"/>
</dbReference>
<evidence type="ECO:0000313" key="5">
    <source>
        <dbReference type="Proteomes" id="UP000663929"/>
    </source>
</evidence>
<dbReference type="PANTHER" id="PTHR10366:SF564">
    <property type="entry name" value="STEROL-4-ALPHA-CARBOXYLATE 3-DEHYDROGENASE, DECARBOXYLATING"/>
    <property type="match status" value="1"/>
</dbReference>
<evidence type="ECO:0000313" key="4">
    <source>
        <dbReference type="EMBL" id="QTD54245.1"/>
    </source>
</evidence>
<keyword evidence="5" id="KW-1185">Reference proteome</keyword>
<protein>
    <submittedName>
        <fullName evidence="4">Aldehyde reductase</fullName>
    </submittedName>
</protein>
<proteinExistence type="inferred from homology"/>
<dbReference type="InterPro" id="IPR001509">
    <property type="entry name" value="Epimerase_deHydtase"/>
</dbReference>
<keyword evidence="1" id="KW-0560">Oxidoreductase</keyword>
<dbReference type="Pfam" id="PF01370">
    <property type="entry name" value="Epimerase"/>
    <property type="match status" value="1"/>
</dbReference>
<dbReference type="GO" id="GO:0016616">
    <property type="term" value="F:oxidoreductase activity, acting on the CH-OH group of donors, NAD or NADP as acceptor"/>
    <property type="evidence" value="ECO:0007669"/>
    <property type="project" value="TreeGrafter"/>
</dbReference>
<dbReference type="Gene3D" id="3.40.50.720">
    <property type="entry name" value="NAD(P)-binding Rossmann-like Domain"/>
    <property type="match status" value="1"/>
</dbReference>
<dbReference type="PANTHER" id="PTHR10366">
    <property type="entry name" value="NAD DEPENDENT EPIMERASE/DEHYDRATASE"/>
    <property type="match status" value="1"/>
</dbReference>
<evidence type="ECO:0000259" key="3">
    <source>
        <dbReference type="Pfam" id="PF01370"/>
    </source>
</evidence>
<accession>A0A8A4U667</accession>
<dbReference type="InterPro" id="IPR050425">
    <property type="entry name" value="NAD(P)_dehydrat-like"/>
</dbReference>
<sequence>MAPSIFIVPTGIKMPVNSIREDIIMKETVLVTGVSGYIGLHCAAELLRAGYRVRGSVRSLKKEKEVRETMASANVDATKLDFVELDLTKDTGWAEANEGCDYVLHVASPFTLANPKHEDEMIIPAVEGTLRALRAARSAGVKRLVLTSSVLSMMGSMKEGQFGPQAWTDTNSKEISTYTKSKTLAEKAAWDYMKSLPGDESFELVVVNPGGVLGPPLGRNVSGQTMTMVGKMIAGKMPLVPKTAFPMVDVRDVAKIHLSAMTNEKAAGRRIIAALSEPVSFLEMAQTLKKSGYGRVGTRVAPNLMLRFLSFFDREAKGLVGMLDMNLKSDNSTARELFRWNPTPIDQSVLETAQAVKHISQTTG</sequence>
<dbReference type="Proteomes" id="UP000663929">
    <property type="component" value="Chromosome"/>
</dbReference>
<feature type="domain" description="NAD-dependent epimerase/dehydratase" evidence="3">
    <location>
        <begin position="29"/>
        <end position="266"/>
    </location>
</feature>
<evidence type="ECO:0000256" key="2">
    <source>
        <dbReference type="ARBA" id="ARBA00023445"/>
    </source>
</evidence>
<dbReference type="AlphaFoldDB" id="A0A8A4U667"/>